<reference evidence="1" key="1">
    <citation type="submission" date="2022-07" db="EMBL/GenBank/DDBJ databases">
        <title>Fungi with potential for degradation of polypropylene.</title>
        <authorList>
            <person name="Gostincar C."/>
        </authorList>
    </citation>
    <scope>NUCLEOTIDE SEQUENCE</scope>
    <source>
        <strain evidence="1">EXF-13287</strain>
    </source>
</reference>
<sequence>MDASSEEAVMELIVLIGKDNFEWWSDNLTEVLSFYGLSDFIHKPVAPKFPVAVDHHDAITAKKGFVLGLIAASVTPILDQLAKAGWNFKKANQEPMELYNLIFELFSDDAPSLQKGDEIATLVEDLCKTQSRMTLSEWKQDIERTKLQLSRQGAPIGDTLAIWLVIKALEDDYPAWYRILLREQYFGNLTWDLLMSKIEAQARDEEEL</sequence>
<accession>A0AA38VFI0</accession>
<evidence type="ECO:0000313" key="2">
    <source>
        <dbReference type="Proteomes" id="UP001174691"/>
    </source>
</evidence>
<dbReference type="AlphaFoldDB" id="A0AA38VFI0"/>
<name>A0AA38VFI0_9PEZI</name>
<dbReference type="EMBL" id="JANBVN010000148">
    <property type="protein sequence ID" value="KAJ9138256.1"/>
    <property type="molecule type" value="Genomic_DNA"/>
</dbReference>
<gene>
    <name evidence="1" type="ORF">NKR19_g7934</name>
</gene>
<protein>
    <submittedName>
        <fullName evidence="1">Uncharacterized protein</fullName>
    </submittedName>
</protein>
<dbReference type="Proteomes" id="UP001174691">
    <property type="component" value="Unassembled WGS sequence"/>
</dbReference>
<comment type="caution">
    <text evidence="1">The sequence shown here is derived from an EMBL/GenBank/DDBJ whole genome shotgun (WGS) entry which is preliminary data.</text>
</comment>
<keyword evidence="2" id="KW-1185">Reference proteome</keyword>
<proteinExistence type="predicted"/>
<evidence type="ECO:0000313" key="1">
    <source>
        <dbReference type="EMBL" id="KAJ9138256.1"/>
    </source>
</evidence>
<organism evidence="1 2">
    <name type="scientific">Coniochaeta hoffmannii</name>
    <dbReference type="NCBI Taxonomy" id="91930"/>
    <lineage>
        <taxon>Eukaryota</taxon>
        <taxon>Fungi</taxon>
        <taxon>Dikarya</taxon>
        <taxon>Ascomycota</taxon>
        <taxon>Pezizomycotina</taxon>
        <taxon>Sordariomycetes</taxon>
        <taxon>Sordariomycetidae</taxon>
        <taxon>Coniochaetales</taxon>
        <taxon>Coniochaetaceae</taxon>
        <taxon>Coniochaeta</taxon>
    </lineage>
</organism>